<dbReference type="SUPFAM" id="SSF74650">
    <property type="entry name" value="Galactose mutarotase-like"/>
    <property type="match status" value="1"/>
</dbReference>
<protein>
    <recommendedName>
        <fullName evidence="8">Alpha-glucosidase</fullName>
    </recommendedName>
</protein>
<dbReference type="Pfam" id="PF21365">
    <property type="entry name" value="Glyco_hydro_31_3rd"/>
    <property type="match status" value="1"/>
</dbReference>
<evidence type="ECO:0000313" key="7">
    <source>
        <dbReference type="Proteomes" id="UP000321577"/>
    </source>
</evidence>
<dbReference type="Gene3D" id="3.20.20.80">
    <property type="entry name" value="Glycosidases"/>
    <property type="match status" value="1"/>
</dbReference>
<feature type="domain" description="Glycoside hydrolase family 31 TIM barrel" evidence="3">
    <location>
        <begin position="289"/>
        <end position="690"/>
    </location>
</feature>
<proteinExistence type="inferred from homology"/>
<keyword evidence="7" id="KW-1185">Reference proteome</keyword>
<reference evidence="6 7" key="1">
    <citation type="submission" date="2019-07" db="EMBL/GenBank/DDBJ databases">
        <title>Whole genome shotgun sequence of Brevifollis gellanilyticus NBRC 108608.</title>
        <authorList>
            <person name="Hosoyama A."/>
            <person name="Uohara A."/>
            <person name="Ohji S."/>
            <person name="Ichikawa N."/>
        </authorList>
    </citation>
    <scope>NUCLEOTIDE SEQUENCE [LARGE SCALE GENOMIC DNA]</scope>
    <source>
        <strain evidence="6 7">NBRC 108608</strain>
    </source>
</reference>
<dbReference type="Pfam" id="PF13802">
    <property type="entry name" value="Gal_mutarotas_2"/>
    <property type="match status" value="1"/>
</dbReference>
<evidence type="ECO:0000256" key="1">
    <source>
        <dbReference type="ARBA" id="ARBA00007806"/>
    </source>
</evidence>
<feature type="domain" description="Glycoside hydrolase family 31 N-terminal" evidence="4">
    <location>
        <begin position="52"/>
        <end position="239"/>
    </location>
</feature>
<dbReference type="GO" id="GO:0004553">
    <property type="term" value="F:hydrolase activity, hydrolyzing O-glycosyl compounds"/>
    <property type="evidence" value="ECO:0007669"/>
    <property type="project" value="InterPro"/>
</dbReference>
<evidence type="ECO:0000256" key="2">
    <source>
        <dbReference type="RuleBase" id="RU361185"/>
    </source>
</evidence>
<dbReference type="Gene3D" id="2.60.40.1180">
    <property type="entry name" value="Golgi alpha-mannosidase II"/>
    <property type="match status" value="2"/>
</dbReference>
<dbReference type="AlphaFoldDB" id="A0A512MBF8"/>
<accession>A0A512MBF8</accession>
<dbReference type="InterPro" id="IPR025887">
    <property type="entry name" value="Glyco_hydro_31_N_dom"/>
</dbReference>
<comment type="similarity">
    <text evidence="1 2">Belongs to the glycosyl hydrolase 31 family.</text>
</comment>
<sequence>MSTSFPFVYPDQFTPNNPGWSTVGNIASWSPDATGRRFTFTFGQNNAYSLYIEVLGATAYRLRFTPVPGATYTTETSTAVVDRDLGISGLNVTSSQPNAQTLQINTGAITIQVGLAPFYVQVYRNGQLIHQDAPGQGVLYIPGQQVIAIMKTAPSGASYYGLGEKAGQDLQKNQFTFTFFNFDNFTYNGPSEGQPGPLNPTEPLYCSIPVLVEYDPTPSGAFSGSAFATGLFLDNCGQTFANVSANDYSNMDGKYYLGGLYNELDTYFFAGSVVPDILRQYTTLTGRAPMPPRYAFGFHQGAYGYFDRYKLAAAANSYRAARIPCDGLHIDVDFQDNYRTFTHSEMKFPNTKELFDDLHLIGFKMSTNITPIITTNVLNQAGEKAPYVQGDALKAANALIYNTRYESGEDPNLYQGGVNYGVNYGNNPYPYPPLQPNNQGQTPLTAPGNYPDFGLTNVREVWGQQYQDLIQNVGLDMIWQDMTCPAIDANLPPSQQYFKTFPQDLMMAQEEVDPTTGKVVATNYLPNAQLHNSYVNNLLHATWDGINALAPQRRNFIIARGGYAGMQRYAGLWTGDSASSWDFLNINIPEVLNLGMSGVPISGCDIGGFAKGSGSVGGTSVIGGTVVGGITNYELFTRWMQLGSFLPWYRNHYDGYNKQFQEAFAYGEPVPTNCRTYVELRYTMMQIYYDAMFEWTQTGLPICRPLFLNEPQDQGVYGNSNYYLDSQFFVGGDFLVAPMLFQAVTASPPISPTRDLYLPAGSNWYAFQNNQAPLLGAVQGGTVISYYADLNLVPTYVRAGAILPFQHLEQWVGELPANPLTINCYPGPDRWTDGQAYQLYQDDGITQNAETKGEYRISRIYQQTLTNNGTTRQVRIARVTDNYTPPSPFNYIGILGSITSAYQVTRDGTTLPNVGDPDSLESSTVDAWYWNQSLNIVFVKIFDNRTDTLVSASY</sequence>
<evidence type="ECO:0000259" key="4">
    <source>
        <dbReference type="Pfam" id="PF13802"/>
    </source>
</evidence>
<comment type="caution">
    <text evidence="6">The sequence shown here is derived from an EMBL/GenBank/DDBJ whole genome shotgun (WGS) entry which is preliminary data.</text>
</comment>
<dbReference type="GO" id="GO:0005975">
    <property type="term" value="P:carbohydrate metabolic process"/>
    <property type="evidence" value="ECO:0007669"/>
    <property type="project" value="InterPro"/>
</dbReference>
<dbReference type="SUPFAM" id="SSF51445">
    <property type="entry name" value="(Trans)glycosidases"/>
    <property type="match status" value="1"/>
</dbReference>
<dbReference type="RefSeq" id="WP_146851626.1">
    <property type="nucleotide sequence ID" value="NZ_BKAG01000025.1"/>
</dbReference>
<dbReference type="CDD" id="cd14752">
    <property type="entry name" value="GH31_N"/>
    <property type="match status" value="1"/>
</dbReference>
<dbReference type="InterPro" id="IPR048395">
    <property type="entry name" value="Glyco_hydro_31_C"/>
</dbReference>
<evidence type="ECO:0008006" key="8">
    <source>
        <dbReference type="Google" id="ProtNLM"/>
    </source>
</evidence>
<keyword evidence="2" id="KW-0326">Glycosidase</keyword>
<feature type="domain" description="Glycosyl hydrolase family 31 C-terminal" evidence="5">
    <location>
        <begin position="699"/>
        <end position="803"/>
    </location>
</feature>
<dbReference type="SUPFAM" id="SSF51011">
    <property type="entry name" value="Glycosyl hydrolase domain"/>
    <property type="match status" value="1"/>
</dbReference>
<dbReference type="EMBL" id="BKAG01000025">
    <property type="protein sequence ID" value="GEP44072.1"/>
    <property type="molecule type" value="Genomic_DNA"/>
</dbReference>
<dbReference type="Gene3D" id="2.60.40.1760">
    <property type="entry name" value="glycosyl hydrolase (family 31)"/>
    <property type="match status" value="1"/>
</dbReference>
<dbReference type="InterPro" id="IPR011013">
    <property type="entry name" value="Gal_mutarotase_sf_dom"/>
</dbReference>
<organism evidence="6 7">
    <name type="scientific">Brevifollis gellanilyticus</name>
    <dbReference type="NCBI Taxonomy" id="748831"/>
    <lineage>
        <taxon>Bacteria</taxon>
        <taxon>Pseudomonadati</taxon>
        <taxon>Verrucomicrobiota</taxon>
        <taxon>Verrucomicrobiia</taxon>
        <taxon>Verrucomicrobiales</taxon>
        <taxon>Verrucomicrobiaceae</taxon>
    </lineage>
</organism>
<dbReference type="Pfam" id="PF01055">
    <property type="entry name" value="Glyco_hydro_31_2nd"/>
    <property type="match status" value="1"/>
</dbReference>
<dbReference type="OrthoDB" id="176168at2"/>
<evidence type="ECO:0000313" key="6">
    <source>
        <dbReference type="EMBL" id="GEP44072.1"/>
    </source>
</evidence>
<dbReference type="InterPro" id="IPR000322">
    <property type="entry name" value="Glyco_hydro_31_TIM"/>
</dbReference>
<dbReference type="InterPro" id="IPR017853">
    <property type="entry name" value="GH"/>
</dbReference>
<evidence type="ECO:0000259" key="3">
    <source>
        <dbReference type="Pfam" id="PF01055"/>
    </source>
</evidence>
<dbReference type="PANTHER" id="PTHR22762:SF120">
    <property type="entry name" value="HETEROGLYCAN GLUCOSIDASE 1"/>
    <property type="match status" value="1"/>
</dbReference>
<gene>
    <name evidence="6" type="ORF">BGE01nite_33630</name>
</gene>
<name>A0A512MBF8_9BACT</name>
<dbReference type="GO" id="GO:0030246">
    <property type="term" value="F:carbohydrate binding"/>
    <property type="evidence" value="ECO:0007669"/>
    <property type="project" value="InterPro"/>
</dbReference>
<dbReference type="InterPro" id="IPR013780">
    <property type="entry name" value="Glyco_hydro_b"/>
</dbReference>
<dbReference type="Proteomes" id="UP000321577">
    <property type="component" value="Unassembled WGS sequence"/>
</dbReference>
<dbReference type="PANTHER" id="PTHR22762">
    <property type="entry name" value="ALPHA-GLUCOSIDASE"/>
    <property type="match status" value="1"/>
</dbReference>
<evidence type="ECO:0000259" key="5">
    <source>
        <dbReference type="Pfam" id="PF21365"/>
    </source>
</evidence>
<keyword evidence="2" id="KW-0378">Hydrolase</keyword>